<dbReference type="EnsemblMetazoa" id="AATE005051-RA">
    <property type="protein sequence ID" value="AATE005051-PA.1"/>
    <property type="gene ID" value="AATE005051"/>
</dbReference>
<sequence>MASVAGPKSSASDRLNKVKESTKIKAKPSIVNVVLALVALTFALDALAQLAQQRLALLVRAALVLVLLGLLEASVTSGVPGLQPHRFGSLAALCPSSDEPSAAHSASANEQSAAVSHSPPLAALQRSST</sequence>
<keyword evidence="2" id="KW-1133">Transmembrane helix</keyword>
<feature type="region of interest" description="Disordered" evidence="1">
    <location>
        <begin position="95"/>
        <end position="129"/>
    </location>
</feature>
<dbReference type="VEuPathDB" id="VectorBase:AATE005051"/>
<name>A0A182ITA1_ANOAO</name>
<feature type="compositionally biased region" description="Polar residues" evidence="1">
    <location>
        <begin position="104"/>
        <end position="115"/>
    </location>
</feature>
<keyword evidence="2" id="KW-0472">Membrane</keyword>
<feature type="transmembrane region" description="Helical" evidence="2">
    <location>
        <begin position="29"/>
        <end position="51"/>
    </location>
</feature>
<dbReference type="AlphaFoldDB" id="A0A182ITA1"/>
<keyword evidence="2" id="KW-0812">Transmembrane</keyword>
<feature type="transmembrane region" description="Helical" evidence="2">
    <location>
        <begin position="57"/>
        <end position="79"/>
    </location>
</feature>
<protein>
    <submittedName>
        <fullName evidence="3">Uncharacterized protein</fullName>
    </submittedName>
</protein>
<proteinExistence type="predicted"/>
<accession>A0A182ITA1</accession>
<evidence type="ECO:0000256" key="1">
    <source>
        <dbReference type="SAM" id="MobiDB-lite"/>
    </source>
</evidence>
<evidence type="ECO:0000256" key="2">
    <source>
        <dbReference type="SAM" id="Phobius"/>
    </source>
</evidence>
<reference evidence="3" key="1">
    <citation type="submission" date="2022-08" db="UniProtKB">
        <authorList>
            <consortium name="EnsemblMetazoa"/>
        </authorList>
    </citation>
    <scope>IDENTIFICATION</scope>
    <source>
        <strain evidence="3">EBRO</strain>
    </source>
</reference>
<organism evidence="3">
    <name type="scientific">Anopheles atroparvus</name>
    <name type="common">European mosquito</name>
    <dbReference type="NCBI Taxonomy" id="41427"/>
    <lineage>
        <taxon>Eukaryota</taxon>
        <taxon>Metazoa</taxon>
        <taxon>Ecdysozoa</taxon>
        <taxon>Arthropoda</taxon>
        <taxon>Hexapoda</taxon>
        <taxon>Insecta</taxon>
        <taxon>Pterygota</taxon>
        <taxon>Neoptera</taxon>
        <taxon>Endopterygota</taxon>
        <taxon>Diptera</taxon>
        <taxon>Nematocera</taxon>
        <taxon>Culicoidea</taxon>
        <taxon>Culicidae</taxon>
        <taxon>Anophelinae</taxon>
        <taxon>Anopheles</taxon>
    </lineage>
</organism>
<evidence type="ECO:0000313" key="3">
    <source>
        <dbReference type="EnsemblMetazoa" id="AATE005051-PA.1"/>
    </source>
</evidence>